<dbReference type="OrthoDB" id="770939at2"/>
<proteinExistence type="predicted"/>
<protein>
    <submittedName>
        <fullName evidence="3">Uncharacterized protein</fullName>
    </submittedName>
</protein>
<evidence type="ECO:0000256" key="1">
    <source>
        <dbReference type="SAM" id="MobiDB-lite"/>
    </source>
</evidence>
<dbReference type="Proteomes" id="UP000198850">
    <property type="component" value="Unassembled WGS sequence"/>
</dbReference>
<dbReference type="RefSeq" id="WP_090559432.1">
    <property type="nucleotide sequence ID" value="NZ_FNRA01000012.1"/>
</dbReference>
<keyword evidence="2" id="KW-0812">Transmembrane</keyword>
<feature type="region of interest" description="Disordered" evidence="1">
    <location>
        <begin position="1"/>
        <end position="44"/>
    </location>
</feature>
<feature type="compositionally biased region" description="Basic and acidic residues" evidence="1">
    <location>
        <begin position="18"/>
        <end position="29"/>
    </location>
</feature>
<feature type="transmembrane region" description="Helical" evidence="2">
    <location>
        <begin position="51"/>
        <end position="68"/>
    </location>
</feature>
<sequence length="75" mass="8454">MENTDPKHSESPDGNAKPVEHDYAKHEQDPGPSPQAVNEENDKGAGPTMKWIIPILIIILAILYWIFFKDRPSTN</sequence>
<organism evidence="3 4">
    <name type="scientific">Pedobacter hartonius</name>
    <dbReference type="NCBI Taxonomy" id="425514"/>
    <lineage>
        <taxon>Bacteria</taxon>
        <taxon>Pseudomonadati</taxon>
        <taxon>Bacteroidota</taxon>
        <taxon>Sphingobacteriia</taxon>
        <taxon>Sphingobacteriales</taxon>
        <taxon>Sphingobacteriaceae</taxon>
        <taxon>Pedobacter</taxon>
    </lineage>
</organism>
<dbReference type="AlphaFoldDB" id="A0A1H4H0E3"/>
<evidence type="ECO:0000313" key="4">
    <source>
        <dbReference type="Proteomes" id="UP000198850"/>
    </source>
</evidence>
<name>A0A1H4H0E3_9SPHI</name>
<accession>A0A1H4H0E3</accession>
<keyword evidence="4" id="KW-1185">Reference proteome</keyword>
<dbReference type="EMBL" id="FNRA01000012">
    <property type="protein sequence ID" value="SEB15317.1"/>
    <property type="molecule type" value="Genomic_DNA"/>
</dbReference>
<evidence type="ECO:0000256" key="2">
    <source>
        <dbReference type="SAM" id="Phobius"/>
    </source>
</evidence>
<reference evidence="3 4" key="1">
    <citation type="submission" date="2016-10" db="EMBL/GenBank/DDBJ databases">
        <authorList>
            <person name="de Groot N.N."/>
        </authorList>
    </citation>
    <scope>NUCLEOTIDE SEQUENCE [LARGE SCALE GENOMIC DNA]</scope>
    <source>
        <strain evidence="3 4">DSM 19033</strain>
    </source>
</reference>
<keyword evidence="2" id="KW-0472">Membrane</keyword>
<gene>
    <name evidence="3" type="ORF">SAMN05443550_112139</name>
</gene>
<keyword evidence="2" id="KW-1133">Transmembrane helix</keyword>
<evidence type="ECO:0000313" key="3">
    <source>
        <dbReference type="EMBL" id="SEB15317.1"/>
    </source>
</evidence>
<feature type="compositionally biased region" description="Basic and acidic residues" evidence="1">
    <location>
        <begin position="1"/>
        <end position="11"/>
    </location>
</feature>